<evidence type="ECO:0000256" key="1">
    <source>
        <dbReference type="SAM" id="Coils"/>
    </source>
</evidence>
<dbReference type="AlphaFoldDB" id="A0AA36JDT5"/>
<dbReference type="Proteomes" id="UP001178507">
    <property type="component" value="Unassembled WGS sequence"/>
</dbReference>
<gene>
    <name evidence="3" type="ORF">EVOR1521_LOCUS26418</name>
</gene>
<organism evidence="3 4">
    <name type="scientific">Effrenium voratum</name>
    <dbReference type="NCBI Taxonomy" id="2562239"/>
    <lineage>
        <taxon>Eukaryota</taxon>
        <taxon>Sar</taxon>
        <taxon>Alveolata</taxon>
        <taxon>Dinophyceae</taxon>
        <taxon>Suessiales</taxon>
        <taxon>Symbiodiniaceae</taxon>
        <taxon>Effrenium</taxon>
    </lineage>
</organism>
<dbReference type="GO" id="GO:0045893">
    <property type="term" value="P:positive regulation of DNA-templated transcription"/>
    <property type="evidence" value="ECO:0007669"/>
    <property type="project" value="TreeGrafter"/>
</dbReference>
<dbReference type="EMBL" id="CAUJNA010003511">
    <property type="protein sequence ID" value="CAJ1403841.1"/>
    <property type="molecule type" value="Genomic_DNA"/>
</dbReference>
<keyword evidence="1" id="KW-0175">Coiled coil</keyword>
<sequence length="1254" mass="135842">MDSSFFSYSSPISYFQPLQSPCATSFFSCEPAPYEDLGAKYESISSKVCGWAGELGKDHDLRQGAAHGAWREPQTPFQVSTELPSSELIPTAQRQPRVDFVSSATAMKSIFRASFDTESDVGVAVHRLGDWLVIDDGSELSWCPHRDGPDEDLWVERVRVSEQHHRACLAQVEAATAKSREAQQRLEQVRAMLWEAEMAASQADAELREALAEASRAAEACEHLKAPANDSFDDLPDFGASSPLFEDDMPEFCPQEDPQLFRNFLGHSIRQLQDEPHAHVEDEQEEHKAKKADASPCQGELVLLDGPPASFHQVGVWKIADDASVVVGSRLLCLGNSEHPKLTLYLHDDRMISDTMLLEHWVECLMAGVPEFAVCFHRDGAVQSYSLYKLSELQRFLEERMELGRRVQMTLEVLRWIKRQCRLEGCSYWLSKDKKDSSLKLIKLSNDETQDDRRQALADSSAVASGLVLKNTFLHLPEEDEAGDFRRALSCPARFLGSDDPCQVSPFCSRVSALFFRRAVSSKPGPDAARFFRQVLDLEAFASSNSDDDDRPPEGVTAGRVALQACSHLGLALCELSHEDDAAASAASSSASASARAAALLGQLRRDVPAVCARYRLLPMWAPPLSAANAAGSAGFGGSSGSSGSGESASFTRTAWAPLLFAALPPWPGASAKASPPAPLATALAAAAVALRRCGDAWALSQVSEEDRKRLEALAAPTSALALLRLASLAGSLSQRRQDMIWRALVAGRKFGLLDVSPGPDVQPLFAHLPSREELLLRLEYVSGRTLQLFAAETEAGASRLAAEDVSESLLDELENGLARLEGCAGAVNSEASDLSWQLKEDARHVLREGPAAWCVRAAKHIERSIRLLPQDIVEARSQRGCSTLLNQLMMTLSVSLSEAAVSSAELEKLGRDPPDGLPSEALAESYEQLCRAEDLAEAAGHKAGEALARASRGHLCSLAADAVVHAGLRRGDPFGYVLSPEEVEVLRSLCEDDEPDQQDALLFLGRLGDRAVSETFAARLDPIVEPDAAAVLAVMASGALQAAVARLRASPPPGPAEEQRRAVQDMLAQALQLLPGEGAMSSGIATLDRQAAVLAAQAHMALSEVLSVQQSRSGRQRQRAPWHLEKARSALHRASSGANLEGDIVDLLLMRAHLLAQILCQGTRKPEQGFEELISASHIHASMASEDRVAGRSAQIQAAWLECGAVLLDALRSTLRVVCTSKTANEGWKELYRFALKLEASELSDLVLAYAKL</sequence>
<dbReference type="InterPro" id="IPR056582">
    <property type="entry name" value="EDRF1_N"/>
</dbReference>
<feature type="domain" description="EDRF1 N-terminal" evidence="2">
    <location>
        <begin position="316"/>
        <end position="454"/>
    </location>
</feature>
<reference evidence="3" key="1">
    <citation type="submission" date="2023-08" db="EMBL/GenBank/DDBJ databases">
        <authorList>
            <person name="Chen Y."/>
            <person name="Shah S."/>
            <person name="Dougan E. K."/>
            <person name="Thang M."/>
            <person name="Chan C."/>
        </authorList>
    </citation>
    <scope>NUCLEOTIDE SEQUENCE</scope>
</reference>
<evidence type="ECO:0000313" key="3">
    <source>
        <dbReference type="EMBL" id="CAJ1403841.1"/>
    </source>
</evidence>
<name>A0AA36JDT5_9DINO</name>
<protein>
    <recommendedName>
        <fullName evidence="2">EDRF1 N-terminal domain-containing protein</fullName>
    </recommendedName>
</protein>
<keyword evidence="4" id="KW-1185">Reference proteome</keyword>
<feature type="coiled-coil region" evidence="1">
    <location>
        <begin position="172"/>
        <end position="220"/>
    </location>
</feature>
<evidence type="ECO:0000313" key="4">
    <source>
        <dbReference type="Proteomes" id="UP001178507"/>
    </source>
</evidence>
<dbReference type="PANTHER" id="PTHR15000:SF1">
    <property type="entry name" value="ERYTHROID DIFFERENTIATION-RELATED FACTOR 1"/>
    <property type="match status" value="1"/>
</dbReference>
<dbReference type="PANTHER" id="PTHR15000">
    <property type="entry name" value="ERYTHROID DIFFERENTIATION-RELATED FACTOR 1"/>
    <property type="match status" value="1"/>
</dbReference>
<proteinExistence type="predicted"/>
<evidence type="ECO:0000259" key="2">
    <source>
        <dbReference type="Pfam" id="PF23788"/>
    </source>
</evidence>
<comment type="caution">
    <text evidence="3">The sequence shown here is derived from an EMBL/GenBank/DDBJ whole genome shotgun (WGS) entry which is preliminary data.</text>
</comment>
<accession>A0AA36JDT5</accession>
<dbReference type="Pfam" id="PF23788">
    <property type="entry name" value="EDRF1_N"/>
    <property type="match status" value="1"/>
</dbReference>